<reference evidence="2 3" key="1">
    <citation type="journal article" date="2020" name="Microorganisms">
        <title>Osmotic Adaptation and Compatible Solute Biosynthesis of Phototrophic Bacteria as Revealed from Genome Analyses.</title>
        <authorList>
            <person name="Imhoff J.F."/>
            <person name="Rahn T."/>
            <person name="Kunzel S."/>
            <person name="Keller A."/>
            <person name="Neulinger S.C."/>
        </authorList>
    </citation>
    <scope>NUCLEOTIDE SEQUENCE [LARGE SCALE GENOMIC DNA]</scope>
    <source>
        <strain evidence="2 3">DSM 9895</strain>
    </source>
</reference>
<dbReference type="InterPro" id="IPR021552">
    <property type="entry name" value="ArsP_2"/>
</dbReference>
<feature type="transmembrane region" description="Helical" evidence="1">
    <location>
        <begin position="235"/>
        <end position="260"/>
    </location>
</feature>
<name>A0ABS1DHY8_9PROT</name>
<dbReference type="Pfam" id="PF11449">
    <property type="entry name" value="ArsP_2"/>
    <property type="match status" value="1"/>
</dbReference>
<organism evidence="2 3">
    <name type="scientific">Rhodovibrio sodomensis</name>
    <dbReference type="NCBI Taxonomy" id="1088"/>
    <lineage>
        <taxon>Bacteria</taxon>
        <taxon>Pseudomonadati</taxon>
        <taxon>Pseudomonadota</taxon>
        <taxon>Alphaproteobacteria</taxon>
        <taxon>Rhodospirillales</taxon>
        <taxon>Rhodovibrionaceae</taxon>
        <taxon>Rhodovibrio</taxon>
    </lineage>
</organism>
<evidence type="ECO:0000313" key="2">
    <source>
        <dbReference type="EMBL" id="MBK1669353.1"/>
    </source>
</evidence>
<feature type="transmembrane region" description="Helical" evidence="1">
    <location>
        <begin position="33"/>
        <end position="52"/>
    </location>
</feature>
<accession>A0ABS1DHY8</accession>
<gene>
    <name evidence="2" type="ORF">CKO28_15045</name>
</gene>
<evidence type="ECO:0000313" key="3">
    <source>
        <dbReference type="Proteomes" id="UP001296873"/>
    </source>
</evidence>
<keyword evidence="3" id="KW-1185">Reference proteome</keyword>
<keyword evidence="1" id="KW-0472">Membrane</keyword>
<feature type="transmembrane region" description="Helical" evidence="1">
    <location>
        <begin position="289"/>
        <end position="309"/>
    </location>
</feature>
<evidence type="ECO:0008006" key="4">
    <source>
        <dbReference type="Google" id="ProtNLM"/>
    </source>
</evidence>
<dbReference type="EMBL" id="NRRL01000046">
    <property type="protein sequence ID" value="MBK1669353.1"/>
    <property type="molecule type" value="Genomic_DNA"/>
</dbReference>
<feature type="transmembrane region" description="Helical" evidence="1">
    <location>
        <begin position="160"/>
        <end position="177"/>
    </location>
</feature>
<feature type="transmembrane region" description="Helical" evidence="1">
    <location>
        <begin position="377"/>
        <end position="400"/>
    </location>
</feature>
<comment type="caution">
    <text evidence="2">The sequence shown here is derived from an EMBL/GenBank/DDBJ whole genome shotgun (WGS) entry which is preliminary data.</text>
</comment>
<feature type="transmembrane region" description="Helical" evidence="1">
    <location>
        <begin position="104"/>
        <end position="127"/>
    </location>
</feature>
<dbReference type="Proteomes" id="UP001296873">
    <property type="component" value="Unassembled WGS sequence"/>
</dbReference>
<feature type="transmembrane region" description="Helical" evidence="1">
    <location>
        <begin position="321"/>
        <end position="346"/>
    </location>
</feature>
<proteinExistence type="predicted"/>
<feature type="transmembrane region" description="Helical" evidence="1">
    <location>
        <begin position="210"/>
        <end position="228"/>
    </location>
</feature>
<feature type="transmembrane region" description="Helical" evidence="1">
    <location>
        <begin position="58"/>
        <end position="84"/>
    </location>
</feature>
<feature type="transmembrane region" description="Helical" evidence="1">
    <location>
        <begin position="133"/>
        <end position="153"/>
    </location>
</feature>
<sequence length="401" mass="41829">MSAAYSKGARDVTTLAASAKGSFLDGVSYLRQLGAAKLLLLIALTGLLIGTSPETRGIIFASLADAYLAVSVFVAATLGAIYYLEHKLDVDVAGLLRKYHRWQVPVAAALGALPGCGGAVAVVTQYVRGSISFGSLVAVLAATMGDAAFLLLAAEPTTGLLVFVLGFVVGSITGHVIDWIHGVDFLRADHPELPDQVARKPLPRLNKLRPVWAILLVPGLLLGILDLLQVDTDALFGPLAAFGPTEIIGVTGALLAFAMWTLDPELRFDPGVSRAGGAFTRTVDATNFVTVWVIVGFLVYELGVHFSGIDLAQLFDTYAPLIPLLAVLVGFLPGCGPQIVVTSLYITGAMPLSGQLANAISNDGDALFPALAIAPKAAAVATIYSGIPALIVGYGTYLFWG</sequence>
<protein>
    <recommendedName>
        <fullName evidence="4">Manganese transporter</fullName>
    </recommendedName>
</protein>
<keyword evidence="1" id="KW-1133">Transmembrane helix</keyword>
<evidence type="ECO:0000256" key="1">
    <source>
        <dbReference type="SAM" id="Phobius"/>
    </source>
</evidence>
<keyword evidence="1" id="KW-0812">Transmembrane</keyword>
<dbReference type="NCBIfam" id="NF037962">
    <property type="entry name" value="arsenic_eff"/>
    <property type="match status" value="1"/>
</dbReference>